<evidence type="ECO:0000256" key="3">
    <source>
        <dbReference type="PROSITE-ProRule" id="PRU00284"/>
    </source>
</evidence>
<sequence length="419" mass="44017">MHNYFRSIQFKVTLAFSLLALVLLCLGASTIVVTQTLAADAKTGHGRELAALTNWIAGACMIAGAIIAFIAARHLITVVCGGLHRQTGKFGEMASFLDFSKRSASPRRDEFGTSARAFDGFLQRVEDVVVGVVNATASVATATREIAAGNMDLSIRTEQQAASLEQTAHSMRQLTEAIRSNTDNALRANTLADGANTLALSGSKSMQTMSATIGRLDESSKQISEITALIDGIAFQTNILALNAAVEAARAGSQGRGFAVVASEVRNLAHRSSAAAKEIKVLIDASVSMVQDGLHQAHEVRTTVEKVQQSISAVSDIVNAISAGSVEQRHGIEKISAAIAQMDQSTQQNAAMVEQVAAAAQSLEEQAGRLNYSVSAFKVSNTRLRQGEQTSVKPKASITSAALVAPIAQVAPVALLTTS</sequence>
<evidence type="ECO:0000313" key="7">
    <source>
        <dbReference type="Proteomes" id="UP001629214"/>
    </source>
</evidence>
<evidence type="ECO:0000256" key="2">
    <source>
        <dbReference type="ARBA" id="ARBA00029447"/>
    </source>
</evidence>
<gene>
    <name evidence="6" type="ORF">PQR63_07945</name>
</gene>
<keyword evidence="4" id="KW-1133">Transmembrane helix</keyword>
<comment type="similarity">
    <text evidence="2">Belongs to the methyl-accepting chemotaxis (MCP) protein family.</text>
</comment>
<dbReference type="Proteomes" id="UP001629214">
    <property type="component" value="Unassembled WGS sequence"/>
</dbReference>
<keyword evidence="4" id="KW-0812">Transmembrane</keyword>
<dbReference type="Gene3D" id="1.10.287.950">
    <property type="entry name" value="Methyl-accepting chemotaxis protein"/>
    <property type="match status" value="1"/>
</dbReference>
<dbReference type="SUPFAM" id="SSF58104">
    <property type="entry name" value="Methyl-accepting chemotaxis protein (MCP) signaling domain"/>
    <property type="match status" value="1"/>
</dbReference>
<evidence type="ECO:0000256" key="1">
    <source>
        <dbReference type="ARBA" id="ARBA00022481"/>
    </source>
</evidence>
<accession>A0ABW8Z5J4</accession>
<dbReference type="CDD" id="cd11386">
    <property type="entry name" value="MCP_signal"/>
    <property type="match status" value="1"/>
</dbReference>
<keyword evidence="1" id="KW-0488">Methylation</keyword>
<dbReference type="PANTHER" id="PTHR43531">
    <property type="entry name" value="PROTEIN ICFG"/>
    <property type="match status" value="1"/>
</dbReference>
<dbReference type="PANTHER" id="PTHR43531:SF14">
    <property type="entry name" value="METHYL-ACCEPTING CHEMOTAXIS PROTEIN I-RELATED"/>
    <property type="match status" value="1"/>
</dbReference>
<dbReference type="RefSeq" id="WP_408167148.1">
    <property type="nucleotide sequence ID" value="NZ_JAQQFR010000004.1"/>
</dbReference>
<reference evidence="6 7" key="1">
    <citation type="journal article" date="2024" name="Chem. Sci.">
        <title>Discovery of megapolipeptins by genome mining of a Burkholderiales bacteria collection.</title>
        <authorList>
            <person name="Paulo B.S."/>
            <person name="Recchia M.J.J."/>
            <person name="Lee S."/>
            <person name="Fergusson C.H."/>
            <person name="Romanowski S.B."/>
            <person name="Hernandez A."/>
            <person name="Krull N."/>
            <person name="Liu D.Y."/>
            <person name="Cavanagh H."/>
            <person name="Bos A."/>
            <person name="Gray C.A."/>
            <person name="Murphy B.T."/>
            <person name="Linington R.G."/>
            <person name="Eustaquio A.S."/>
        </authorList>
    </citation>
    <scope>NUCLEOTIDE SEQUENCE [LARGE SCALE GENOMIC DNA]</scope>
    <source>
        <strain evidence="6 7">RL21-008-BIB-B</strain>
    </source>
</reference>
<evidence type="ECO:0000259" key="5">
    <source>
        <dbReference type="PROSITE" id="PS50111"/>
    </source>
</evidence>
<name>A0ABW8Z5J4_9BURK</name>
<dbReference type="PROSITE" id="PS50111">
    <property type="entry name" value="CHEMOTAXIS_TRANSDUC_2"/>
    <property type="match status" value="1"/>
</dbReference>
<dbReference type="EMBL" id="JAQQFR010000004">
    <property type="protein sequence ID" value="MFL9878307.1"/>
    <property type="molecule type" value="Genomic_DNA"/>
</dbReference>
<organism evidence="6 7">
    <name type="scientific">Herbaspirillum rhizosphaerae</name>
    <dbReference type="NCBI Taxonomy" id="346179"/>
    <lineage>
        <taxon>Bacteria</taxon>
        <taxon>Pseudomonadati</taxon>
        <taxon>Pseudomonadota</taxon>
        <taxon>Betaproteobacteria</taxon>
        <taxon>Burkholderiales</taxon>
        <taxon>Oxalobacteraceae</taxon>
        <taxon>Herbaspirillum</taxon>
    </lineage>
</organism>
<comment type="caution">
    <text evidence="6">The sequence shown here is derived from an EMBL/GenBank/DDBJ whole genome shotgun (WGS) entry which is preliminary data.</text>
</comment>
<protein>
    <submittedName>
        <fullName evidence="6">Methyl-accepting chemotaxis protein</fullName>
    </submittedName>
</protein>
<feature type="transmembrane region" description="Helical" evidence="4">
    <location>
        <begin position="54"/>
        <end position="76"/>
    </location>
</feature>
<dbReference type="InterPro" id="IPR051310">
    <property type="entry name" value="MCP_chemotaxis"/>
</dbReference>
<dbReference type="SMART" id="SM00283">
    <property type="entry name" value="MA"/>
    <property type="match status" value="1"/>
</dbReference>
<dbReference type="Pfam" id="PF00015">
    <property type="entry name" value="MCPsignal"/>
    <property type="match status" value="1"/>
</dbReference>
<proteinExistence type="inferred from homology"/>
<evidence type="ECO:0000313" key="6">
    <source>
        <dbReference type="EMBL" id="MFL9878307.1"/>
    </source>
</evidence>
<dbReference type="InterPro" id="IPR004089">
    <property type="entry name" value="MCPsignal_dom"/>
</dbReference>
<feature type="domain" description="Methyl-accepting transducer" evidence="5">
    <location>
        <begin position="135"/>
        <end position="364"/>
    </location>
</feature>
<keyword evidence="3" id="KW-0807">Transducer</keyword>
<keyword evidence="4" id="KW-0472">Membrane</keyword>
<evidence type="ECO:0000256" key="4">
    <source>
        <dbReference type="SAM" id="Phobius"/>
    </source>
</evidence>
<keyword evidence="7" id="KW-1185">Reference proteome</keyword>